<evidence type="ECO:0000256" key="9">
    <source>
        <dbReference type="ARBA" id="ARBA00023136"/>
    </source>
</evidence>
<feature type="transmembrane region" description="Helical" evidence="11">
    <location>
        <begin position="155"/>
        <end position="175"/>
    </location>
</feature>
<dbReference type="STRING" id="34508.A0A4V5ZYM1"/>
<keyword evidence="9 11" id="KW-0472">Membrane</keyword>
<dbReference type="PANTHER" id="PTHR11157:SF156">
    <property type="entry name" value="FATTY ACID ELONGATION PROTEIN 4-RELATED"/>
    <property type="match status" value="1"/>
</dbReference>
<gene>
    <name evidence="12" type="ORF">L596_024671</name>
</gene>
<dbReference type="PROSITE" id="PS01188">
    <property type="entry name" value="ELO"/>
    <property type="match status" value="1"/>
</dbReference>
<evidence type="ECO:0000256" key="8">
    <source>
        <dbReference type="ARBA" id="ARBA00023098"/>
    </source>
</evidence>
<comment type="pathway">
    <text evidence="2">Lipid metabolism; fatty acid biosynthesis.</text>
</comment>
<evidence type="ECO:0000256" key="7">
    <source>
        <dbReference type="ARBA" id="ARBA00022989"/>
    </source>
</evidence>
<feature type="transmembrane region" description="Helical" evidence="11">
    <location>
        <begin position="264"/>
        <end position="287"/>
    </location>
</feature>
<dbReference type="OrthoDB" id="10259681at2759"/>
<dbReference type="GO" id="GO:0009922">
    <property type="term" value="F:fatty acid elongase activity"/>
    <property type="evidence" value="ECO:0007669"/>
    <property type="project" value="UniProtKB-EC"/>
</dbReference>
<evidence type="ECO:0000313" key="12">
    <source>
        <dbReference type="EMBL" id="TKR64075.1"/>
    </source>
</evidence>
<dbReference type="InterPro" id="IPR030457">
    <property type="entry name" value="ELO_CS"/>
</dbReference>
<accession>A0A4V5ZYM1</accession>
<comment type="catalytic activity">
    <reaction evidence="11">
        <text>a very-long-chain acyl-CoA + malonyl-CoA + H(+) = a very-long-chain 3-oxoacyl-CoA + CO2 + CoA</text>
        <dbReference type="Rhea" id="RHEA:32727"/>
        <dbReference type="ChEBI" id="CHEBI:15378"/>
        <dbReference type="ChEBI" id="CHEBI:16526"/>
        <dbReference type="ChEBI" id="CHEBI:57287"/>
        <dbReference type="ChEBI" id="CHEBI:57384"/>
        <dbReference type="ChEBI" id="CHEBI:90725"/>
        <dbReference type="ChEBI" id="CHEBI:90736"/>
        <dbReference type="EC" id="2.3.1.199"/>
    </reaction>
</comment>
<organism evidence="12 13">
    <name type="scientific">Steinernema carpocapsae</name>
    <name type="common">Entomopathogenic nematode</name>
    <dbReference type="NCBI Taxonomy" id="34508"/>
    <lineage>
        <taxon>Eukaryota</taxon>
        <taxon>Metazoa</taxon>
        <taxon>Ecdysozoa</taxon>
        <taxon>Nematoda</taxon>
        <taxon>Chromadorea</taxon>
        <taxon>Rhabditida</taxon>
        <taxon>Tylenchina</taxon>
        <taxon>Panagrolaimomorpha</taxon>
        <taxon>Strongyloidoidea</taxon>
        <taxon>Steinernematidae</taxon>
        <taxon>Steinernema</taxon>
    </lineage>
</organism>
<keyword evidence="10 11" id="KW-0275">Fatty acid biosynthesis</keyword>
<keyword evidence="5 11" id="KW-0812">Transmembrane</keyword>
<evidence type="ECO:0000256" key="5">
    <source>
        <dbReference type="ARBA" id="ARBA00022692"/>
    </source>
</evidence>
<dbReference type="EC" id="2.3.1.199" evidence="11"/>
<evidence type="ECO:0000256" key="3">
    <source>
        <dbReference type="ARBA" id="ARBA00022516"/>
    </source>
</evidence>
<reference evidence="12 13" key="1">
    <citation type="journal article" date="2015" name="Genome Biol.">
        <title>Comparative genomics of Steinernema reveals deeply conserved gene regulatory networks.</title>
        <authorList>
            <person name="Dillman A.R."/>
            <person name="Macchietto M."/>
            <person name="Porter C.F."/>
            <person name="Rogers A."/>
            <person name="Williams B."/>
            <person name="Antoshechkin I."/>
            <person name="Lee M.M."/>
            <person name="Goodwin Z."/>
            <person name="Lu X."/>
            <person name="Lewis E.E."/>
            <person name="Goodrich-Blair H."/>
            <person name="Stock S.P."/>
            <person name="Adams B.J."/>
            <person name="Sternberg P.W."/>
            <person name="Mortazavi A."/>
        </authorList>
    </citation>
    <scope>NUCLEOTIDE SEQUENCE [LARGE SCALE GENOMIC DNA]</scope>
    <source>
        <strain evidence="12 13">ALL</strain>
    </source>
</reference>
<evidence type="ECO:0000256" key="10">
    <source>
        <dbReference type="ARBA" id="ARBA00023160"/>
    </source>
</evidence>
<dbReference type="GO" id="GO:0034626">
    <property type="term" value="P:fatty acid elongation, polyunsaturated fatty acid"/>
    <property type="evidence" value="ECO:0007669"/>
    <property type="project" value="TreeGrafter"/>
</dbReference>
<reference evidence="12 13" key="2">
    <citation type="journal article" date="2019" name="G3 (Bethesda)">
        <title>Hybrid Assembly of the Genome of the Entomopathogenic Nematode Steinernema carpocapsae Identifies the X-Chromosome.</title>
        <authorList>
            <person name="Serra L."/>
            <person name="Macchietto M."/>
            <person name="Macias-Munoz A."/>
            <person name="McGill C.J."/>
            <person name="Rodriguez I.M."/>
            <person name="Rodriguez B."/>
            <person name="Murad R."/>
            <person name="Mortazavi A."/>
        </authorList>
    </citation>
    <scope>NUCLEOTIDE SEQUENCE [LARGE SCALE GENOMIC DNA]</scope>
    <source>
        <strain evidence="12 13">ALL</strain>
    </source>
</reference>
<dbReference type="EMBL" id="AZBU02000009">
    <property type="protein sequence ID" value="TKR64075.1"/>
    <property type="molecule type" value="Genomic_DNA"/>
</dbReference>
<name>A0A4V5ZYM1_STECR</name>
<keyword evidence="3 11" id="KW-0444">Lipid biosynthesis</keyword>
<keyword evidence="6 11" id="KW-0276">Fatty acid metabolism</keyword>
<comment type="subcellular location">
    <subcellularLocation>
        <location evidence="1">Membrane</location>
        <topology evidence="1">Multi-pass membrane protein</topology>
    </subcellularLocation>
</comment>
<evidence type="ECO:0000256" key="2">
    <source>
        <dbReference type="ARBA" id="ARBA00005194"/>
    </source>
</evidence>
<feature type="transmembrane region" description="Helical" evidence="11">
    <location>
        <begin position="82"/>
        <end position="101"/>
    </location>
</feature>
<dbReference type="Pfam" id="PF01151">
    <property type="entry name" value="ELO"/>
    <property type="match status" value="1"/>
</dbReference>
<dbReference type="AlphaFoldDB" id="A0A4V5ZYM1"/>
<dbReference type="GO" id="GO:0042761">
    <property type="term" value="P:very long-chain fatty acid biosynthetic process"/>
    <property type="evidence" value="ECO:0007669"/>
    <property type="project" value="TreeGrafter"/>
</dbReference>
<feature type="transmembrane region" description="Helical" evidence="11">
    <location>
        <begin position="181"/>
        <end position="199"/>
    </location>
</feature>
<comment type="similarity">
    <text evidence="11">Belongs to the ELO family.</text>
</comment>
<keyword evidence="8 11" id="KW-0443">Lipid metabolism</keyword>
<proteinExistence type="inferred from homology"/>
<dbReference type="PANTHER" id="PTHR11157">
    <property type="entry name" value="FATTY ACID ACYL TRANSFERASE-RELATED"/>
    <property type="match status" value="1"/>
</dbReference>
<evidence type="ECO:0000256" key="4">
    <source>
        <dbReference type="ARBA" id="ARBA00022679"/>
    </source>
</evidence>
<dbReference type="GO" id="GO:0005789">
    <property type="term" value="C:endoplasmic reticulum membrane"/>
    <property type="evidence" value="ECO:0007669"/>
    <property type="project" value="TreeGrafter"/>
</dbReference>
<feature type="transmembrane region" description="Helical" evidence="11">
    <location>
        <begin position="211"/>
        <end position="235"/>
    </location>
</feature>
<dbReference type="Proteomes" id="UP000298663">
    <property type="component" value="Unassembled WGS sequence"/>
</dbReference>
<evidence type="ECO:0000256" key="11">
    <source>
        <dbReference type="RuleBase" id="RU361115"/>
    </source>
</evidence>
<feature type="transmembrane region" description="Helical" evidence="11">
    <location>
        <begin position="113"/>
        <end position="134"/>
    </location>
</feature>
<dbReference type="GO" id="GO:0034625">
    <property type="term" value="P:fatty acid elongation, monounsaturated fatty acid"/>
    <property type="evidence" value="ECO:0007669"/>
    <property type="project" value="TreeGrafter"/>
</dbReference>
<protein>
    <recommendedName>
        <fullName evidence="11">Elongation of very long chain fatty acids protein</fullName>
        <ecNumber evidence="11">2.3.1.199</ecNumber>
    </recommendedName>
    <alternativeName>
        <fullName evidence="11">Very-long-chain 3-oxoacyl-CoA synthase</fullName>
    </alternativeName>
</protein>
<sequence length="298" mass="34716">MIDFAELNRFEIYRENASSLHNDYVYKYALPFERIENPVEITRFLQRHWYHTITISAVYFGLIKAIQHWMKDRPAFDLQKPLFLWNAVLAVFSIVGLLRFSEDFVYSVLNDDLYHLLCYSVHPNSVAAFWSLLFAASKIVELGDTLFIVLRKRPLIFLHYYHHAAVLIYTVHSGAEHTAPGRIFIVMNYFAHSVMYTYYAITASGVKLPKWVSMSVTSIQLGQMLAGVFVTFVVYKIKADNSLTILTQTPKTDGFRCQQSMGNLYLAFIIYVTFALLFIQFFVNNYFRKSHKKLTKTE</sequence>
<keyword evidence="13" id="KW-1185">Reference proteome</keyword>
<comment type="caution">
    <text evidence="12">The sequence shown here is derived from an EMBL/GenBank/DDBJ whole genome shotgun (WGS) entry which is preliminary data.</text>
</comment>
<feature type="transmembrane region" description="Helical" evidence="11">
    <location>
        <begin position="49"/>
        <end position="70"/>
    </location>
</feature>
<keyword evidence="7 11" id="KW-1133">Transmembrane helix</keyword>
<dbReference type="InterPro" id="IPR002076">
    <property type="entry name" value="ELO_fam"/>
</dbReference>
<evidence type="ECO:0000256" key="6">
    <source>
        <dbReference type="ARBA" id="ARBA00022832"/>
    </source>
</evidence>
<keyword evidence="4 11" id="KW-0808">Transferase</keyword>
<evidence type="ECO:0000313" key="13">
    <source>
        <dbReference type="Proteomes" id="UP000298663"/>
    </source>
</evidence>
<dbReference type="GO" id="GO:0030148">
    <property type="term" value="P:sphingolipid biosynthetic process"/>
    <property type="evidence" value="ECO:0007669"/>
    <property type="project" value="TreeGrafter"/>
</dbReference>
<dbReference type="GO" id="GO:0019367">
    <property type="term" value="P:fatty acid elongation, saturated fatty acid"/>
    <property type="evidence" value="ECO:0007669"/>
    <property type="project" value="TreeGrafter"/>
</dbReference>
<dbReference type="UniPathway" id="UPA00094"/>
<evidence type="ECO:0000256" key="1">
    <source>
        <dbReference type="ARBA" id="ARBA00004141"/>
    </source>
</evidence>